<evidence type="ECO:0000256" key="10">
    <source>
        <dbReference type="SAM" id="Phobius"/>
    </source>
</evidence>
<keyword evidence="3 10" id="KW-0812">Transmembrane</keyword>
<reference evidence="11 12" key="1">
    <citation type="submission" date="2016-10" db="EMBL/GenBank/DDBJ databases">
        <authorList>
            <person name="de Groot N.N."/>
        </authorList>
    </citation>
    <scope>NUCLEOTIDE SEQUENCE [LARGE SCALE GENOMIC DNA]</scope>
    <source>
        <strain evidence="11 12">DSM 527</strain>
    </source>
</reference>
<evidence type="ECO:0000256" key="8">
    <source>
        <dbReference type="ARBA" id="ARBA00023214"/>
    </source>
</evidence>
<evidence type="ECO:0000256" key="4">
    <source>
        <dbReference type="ARBA" id="ARBA00022989"/>
    </source>
</evidence>
<evidence type="ECO:0000256" key="9">
    <source>
        <dbReference type="ARBA" id="ARBA00023303"/>
    </source>
</evidence>
<dbReference type="PANTHER" id="PTHR43427:SF6">
    <property type="entry name" value="CHLORIDE CHANNEL PROTEIN CLC-E"/>
    <property type="match status" value="1"/>
</dbReference>
<dbReference type="Pfam" id="PF00654">
    <property type="entry name" value="Voltage_CLC"/>
    <property type="match status" value="1"/>
</dbReference>
<feature type="transmembrane region" description="Helical" evidence="10">
    <location>
        <begin position="325"/>
        <end position="348"/>
    </location>
</feature>
<keyword evidence="8" id="KW-0868">Chloride</keyword>
<feature type="transmembrane region" description="Helical" evidence="10">
    <location>
        <begin position="355"/>
        <end position="382"/>
    </location>
</feature>
<feature type="transmembrane region" description="Helical" evidence="10">
    <location>
        <begin position="291"/>
        <end position="313"/>
    </location>
</feature>
<evidence type="ECO:0000256" key="6">
    <source>
        <dbReference type="ARBA" id="ARBA00023136"/>
    </source>
</evidence>
<evidence type="ECO:0000256" key="2">
    <source>
        <dbReference type="ARBA" id="ARBA00022448"/>
    </source>
</evidence>
<dbReference type="InterPro" id="IPR050368">
    <property type="entry name" value="ClC-type_chloride_channel"/>
</dbReference>
<evidence type="ECO:0000256" key="7">
    <source>
        <dbReference type="ARBA" id="ARBA00023173"/>
    </source>
</evidence>
<keyword evidence="6 10" id="KW-0472">Membrane</keyword>
<dbReference type="OrthoDB" id="9812438at2"/>
<dbReference type="InterPro" id="IPR001807">
    <property type="entry name" value="ClC"/>
</dbReference>
<dbReference type="Proteomes" id="UP000199045">
    <property type="component" value="Unassembled WGS sequence"/>
</dbReference>
<keyword evidence="7" id="KW-0869">Chloride channel</keyword>
<accession>A0A1G7IUF4</accession>
<dbReference type="SUPFAM" id="SSF81340">
    <property type="entry name" value="Clc chloride channel"/>
    <property type="match status" value="1"/>
</dbReference>
<feature type="transmembrane region" description="Helical" evidence="10">
    <location>
        <begin position="388"/>
        <end position="409"/>
    </location>
</feature>
<feature type="transmembrane region" description="Helical" evidence="10">
    <location>
        <begin position="185"/>
        <end position="205"/>
    </location>
</feature>
<dbReference type="Gene3D" id="1.10.3080.10">
    <property type="entry name" value="Clc chloride channel"/>
    <property type="match status" value="1"/>
</dbReference>
<feature type="transmembrane region" description="Helical" evidence="10">
    <location>
        <begin position="151"/>
        <end position="179"/>
    </location>
</feature>
<feature type="transmembrane region" description="Helical" evidence="10">
    <location>
        <begin position="261"/>
        <end position="279"/>
    </location>
</feature>
<organism evidence="11 12">
    <name type="scientific">Chitinophaga filiformis</name>
    <name type="common">Myxococcus filiformis</name>
    <name type="synonym">Flexibacter filiformis</name>
    <dbReference type="NCBI Taxonomy" id="104663"/>
    <lineage>
        <taxon>Bacteria</taxon>
        <taxon>Pseudomonadati</taxon>
        <taxon>Bacteroidota</taxon>
        <taxon>Chitinophagia</taxon>
        <taxon>Chitinophagales</taxon>
        <taxon>Chitinophagaceae</taxon>
        <taxon>Chitinophaga</taxon>
    </lineage>
</organism>
<dbReference type="STRING" id="104663.SAMN04488121_101983"/>
<dbReference type="EMBL" id="FNBN01000001">
    <property type="protein sequence ID" value="SDF16235.1"/>
    <property type="molecule type" value="Genomic_DNA"/>
</dbReference>
<name>A0A1G7IUF4_CHIFI</name>
<keyword evidence="5" id="KW-0406">Ion transport</keyword>
<feature type="transmembrane region" description="Helical" evidence="10">
    <location>
        <begin position="81"/>
        <end position="101"/>
    </location>
</feature>
<evidence type="ECO:0000256" key="3">
    <source>
        <dbReference type="ARBA" id="ARBA00022692"/>
    </source>
</evidence>
<dbReference type="GO" id="GO:0034707">
    <property type="term" value="C:chloride channel complex"/>
    <property type="evidence" value="ECO:0007669"/>
    <property type="project" value="UniProtKB-KW"/>
</dbReference>
<protein>
    <submittedName>
        <fullName evidence="11">H+/Cl-antiporter ClcA</fullName>
    </submittedName>
</protein>
<feature type="transmembrane region" description="Helical" evidence="10">
    <location>
        <begin position="217"/>
        <end position="241"/>
    </location>
</feature>
<evidence type="ECO:0000313" key="11">
    <source>
        <dbReference type="EMBL" id="SDF16235.1"/>
    </source>
</evidence>
<dbReference type="PANTHER" id="PTHR43427">
    <property type="entry name" value="CHLORIDE CHANNEL PROTEIN CLC-E"/>
    <property type="match status" value="1"/>
</dbReference>
<feature type="transmembrane region" description="Helical" evidence="10">
    <location>
        <begin position="37"/>
        <end position="61"/>
    </location>
</feature>
<comment type="subcellular location">
    <subcellularLocation>
        <location evidence="1">Membrane</location>
        <topology evidence="1">Multi-pass membrane protein</topology>
    </subcellularLocation>
</comment>
<gene>
    <name evidence="11" type="ORF">SAMN04488121_101983</name>
</gene>
<dbReference type="PRINTS" id="PR00762">
    <property type="entry name" value="CLCHANNEL"/>
</dbReference>
<evidence type="ECO:0000313" key="12">
    <source>
        <dbReference type="Proteomes" id="UP000199045"/>
    </source>
</evidence>
<dbReference type="AlphaFoldDB" id="A0A1G7IUF4"/>
<keyword evidence="9" id="KW-0407">Ion channel</keyword>
<keyword evidence="4 10" id="KW-1133">Transmembrane helix</keyword>
<evidence type="ECO:0000256" key="5">
    <source>
        <dbReference type="ARBA" id="ARBA00023065"/>
    </source>
</evidence>
<dbReference type="GO" id="GO:0005254">
    <property type="term" value="F:chloride channel activity"/>
    <property type="evidence" value="ECO:0007669"/>
    <property type="project" value="UniProtKB-KW"/>
</dbReference>
<proteinExistence type="predicted"/>
<dbReference type="CDD" id="cd00400">
    <property type="entry name" value="Voltage_gated_ClC"/>
    <property type="match status" value="1"/>
</dbReference>
<dbReference type="RefSeq" id="WP_089829089.1">
    <property type="nucleotide sequence ID" value="NZ_FNBN01000001.1"/>
</dbReference>
<sequence>MKSIFQLFIRGGIPVSVPVNMETSVPVNTIPGKKVPVLLCMSVVVAAAAAMITEGLIMAMQTLSTYSGLPGMSRDLDEHDLLVLLVPVIVTLIIALALRYAGEKVRQLLRPVQSILSINAGIPLGLEGALVDLPQTVAGQVKRGDVREKQILAAAAMAGGIAFLFGSPLAAIALIIELLMVELTWMGITAIILGGGTGMLLHYWLRGSEPVFMMPQLTMAGVPALLGYTITGLLVGLVAILAKKMINGMGNLFQKLPVDKLWWPVAGAILTGVFGYFSPEILGAGYEHIDSLLLGQVTLQFLVVMAIGKLLLMSITVGSGIPGGTIAPLLVSGGALGLFVTFLLQFIFPAVQLNFALAALVGMTAMFAGGNRVLPAAIFFAIETTHVTNALLPVICGCTAAYLVVFLLAKKKVAQPAVLPENIS</sequence>
<evidence type="ECO:0000256" key="1">
    <source>
        <dbReference type="ARBA" id="ARBA00004141"/>
    </source>
</evidence>
<dbReference type="InterPro" id="IPR014743">
    <property type="entry name" value="Cl-channel_core"/>
</dbReference>
<keyword evidence="2" id="KW-0813">Transport</keyword>